<accession>A0A9P8A1N8</accession>
<evidence type="ECO:0000256" key="4">
    <source>
        <dbReference type="ARBA" id="ARBA00022989"/>
    </source>
</evidence>
<proteinExistence type="inferred from homology"/>
<gene>
    <name evidence="8" type="ORF">KVV02_005380</name>
</gene>
<feature type="transmembrane region" description="Helical" evidence="6">
    <location>
        <begin position="45"/>
        <end position="66"/>
    </location>
</feature>
<comment type="caution">
    <text evidence="8">The sequence shown here is derived from an EMBL/GenBank/DDBJ whole genome shotgun (WGS) entry which is preliminary data.</text>
</comment>
<evidence type="ECO:0000313" key="8">
    <source>
        <dbReference type="EMBL" id="KAG9321195.1"/>
    </source>
</evidence>
<keyword evidence="4 6" id="KW-1133">Transmembrane helix</keyword>
<name>A0A9P8A1N8_MORAP</name>
<dbReference type="InterPro" id="IPR010580">
    <property type="entry name" value="ER_stress-assoc"/>
</dbReference>
<sequence>MAGSTSPVIRARNAKYQAGRRPLGRSSSSSSYADRKSTKTTTNPYVVAILVIMLSGGAIFQLLKLFGLDTEPQDNF</sequence>
<organism evidence="8 9">
    <name type="scientific">Mortierella alpina</name>
    <name type="common">Oleaginous fungus</name>
    <name type="synonym">Mortierella renispora</name>
    <dbReference type="NCBI Taxonomy" id="64518"/>
    <lineage>
        <taxon>Eukaryota</taxon>
        <taxon>Fungi</taxon>
        <taxon>Fungi incertae sedis</taxon>
        <taxon>Mucoromycota</taxon>
        <taxon>Mortierellomycotina</taxon>
        <taxon>Mortierellomycetes</taxon>
        <taxon>Mortierellales</taxon>
        <taxon>Mortierellaceae</taxon>
        <taxon>Mortierella</taxon>
    </lineage>
</organism>
<evidence type="ECO:0000256" key="1">
    <source>
        <dbReference type="ARBA" id="ARBA00005500"/>
    </source>
</evidence>
<dbReference type="AlphaFoldDB" id="A0A9P8A1N8"/>
<evidence type="ECO:0000256" key="7">
    <source>
        <dbReference type="SAM" id="MobiDB-lite"/>
    </source>
</evidence>
<evidence type="ECO:0000256" key="2">
    <source>
        <dbReference type="ARBA" id="ARBA00022692"/>
    </source>
</evidence>
<feature type="region of interest" description="Disordered" evidence="7">
    <location>
        <begin position="1"/>
        <end position="39"/>
    </location>
</feature>
<evidence type="ECO:0000256" key="6">
    <source>
        <dbReference type="RuleBase" id="RU364120"/>
    </source>
</evidence>
<evidence type="ECO:0000313" key="9">
    <source>
        <dbReference type="Proteomes" id="UP000717515"/>
    </source>
</evidence>
<dbReference type="Pfam" id="PF06624">
    <property type="entry name" value="RAMP4"/>
    <property type="match status" value="1"/>
</dbReference>
<evidence type="ECO:0000256" key="5">
    <source>
        <dbReference type="ARBA" id="ARBA00023136"/>
    </source>
</evidence>
<protein>
    <recommendedName>
        <fullName evidence="6">Stress-associated endoplasmic reticulum protein</fullName>
    </recommendedName>
</protein>
<comment type="function">
    <text evidence="6">Interacts with target proteins during translocation into the lumen of the endoplasmic reticulum. Protects unfolded target proteins against degradation and facilitate correct glycosylation.</text>
</comment>
<evidence type="ECO:0000256" key="3">
    <source>
        <dbReference type="ARBA" id="ARBA00022824"/>
    </source>
</evidence>
<dbReference type="GO" id="GO:0005789">
    <property type="term" value="C:endoplasmic reticulum membrane"/>
    <property type="evidence" value="ECO:0007669"/>
    <property type="project" value="UniProtKB-SubCell"/>
</dbReference>
<dbReference type="Proteomes" id="UP000717515">
    <property type="component" value="Unassembled WGS sequence"/>
</dbReference>
<comment type="subcellular location">
    <subcellularLocation>
        <location evidence="6">Membrane</location>
        <topology evidence="6">Single-pass membrane protein</topology>
    </subcellularLocation>
    <subcellularLocation>
        <location evidence="6">Endoplasmic reticulum membrane</location>
        <topology evidence="6">Single-pass membrane protein</topology>
    </subcellularLocation>
</comment>
<keyword evidence="2 6" id="KW-0812">Transmembrane</keyword>
<dbReference type="EMBL" id="JAIFTL010000221">
    <property type="protein sequence ID" value="KAG9321195.1"/>
    <property type="molecule type" value="Genomic_DNA"/>
</dbReference>
<reference evidence="8" key="1">
    <citation type="submission" date="2021-07" db="EMBL/GenBank/DDBJ databases">
        <title>Draft genome of Mortierella alpina, strain LL118, isolated from an aspen leaf litter sample.</title>
        <authorList>
            <person name="Yang S."/>
            <person name="Vinatzer B.A."/>
        </authorList>
    </citation>
    <scope>NUCLEOTIDE SEQUENCE</scope>
    <source>
        <strain evidence="8">LL118</strain>
    </source>
</reference>
<comment type="similarity">
    <text evidence="1 6">Belongs to the RAMP4 family.</text>
</comment>
<keyword evidence="5 6" id="KW-0472">Membrane</keyword>
<keyword evidence="3 6" id="KW-0256">Endoplasmic reticulum</keyword>